<feature type="binding site" evidence="11">
    <location>
        <position position="220"/>
    </location>
    <ligand>
        <name>Ca(2+)</name>
        <dbReference type="ChEBI" id="CHEBI:29108"/>
        <label>2</label>
    </ligand>
</feature>
<keyword evidence="8" id="KW-0865">Zymogen</keyword>
<evidence type="ECO:0000256" key="6">
    <source>
        <dbReference type="ARBA" id="ARBA00022833"/>
    </source>
</evidence>
<evidence type="ECO:0000256" key="7">
    <source>
        <dbReference type="ARBA" id="ARBA00023049"/>
    </source>
</evidence>
<comment type="cofactor">
    <cofactor evidence="11">
        <name>Ca(2+)</name>
        <dbReference type="ChEBI" id="CHEBI:29108"/>
    </cofactor>
    <text evidence="11">Can bind about 5 Ca(2+) ions per subunit.</text>
</comment>
<dbReference type="Proteomes" id="UP001202328">
    <property type="component" value="Unassembled WGS sequence"/>
</dbReference>
<sequence>MRTCILLFVLLLSLSTNSITGFRFPDPDHDVSNHLLNFTSYSSPWDYFKNFTGCQIGEERNGLAKLKQYFHRFGYIRDIPISNFTDNFDDSFEKALRIYQKNFNLNQTGILDDQTLQQIQRPRCGVADIIDGASSMHSGKTTADSHHHGDSTTKFHSVAHYAFFPGQPKWRPRNRRLTYGFLPQNNLPDTVKLTFANAFKRWAEVTPLSFVETEFYSTADIRIGFFSGDHGDGEPFDGTLGTLAHAFSPPNGRFHLDGAEDWIVDGDASTATIKSAVDLESVAVHEIGHLLGLGHSSVEESIMYPTISSRKKKVVLRDDDIQGIQVLYGGNPNYNGTSLIPSSTTTQSHQEREESSNGGVHNLNIRSCWWAYSFFVVLCYSILLM</sequence>
<dbReference type="SUPFAM" id="SSF55486">
    <property type="entry name" value="Metalloproteases ('zincins'), catalytic domain"/>
    <property type="match status" value="1"/>
</dbReference>
<keyword evidence="7" id="KW-0482">Metalloprotease</keyword>
<feature type="binding site" evidence="11">
    <location>
        <position position="255"/>
    </location>
    <ligand>
        <name>Zn(2+)</name>
        <dbReference type="ChEBI" id="CHEBI:29105"/>
        <label>1</label>
    </ligand>
</feature>
<comment type="similarity">
    <text evidence="1">Belongs to the peptidase M10A family. Matrix metalloproteinases (MMPs) subfamily.</text>
</comment>
<evidence type="ECO:0000256" key="4">
    <source>
        <dbReference type="ARBA" id="ARBA00022729"/>
    </source>
</evidence>
<comment type="caution">
    <text evidence="16">The sequence shown here is derived from an EMBL/GenBank/DDBJ whole genome shotgun (WGS) entry which is preliminary data.</text>
</comment>
<dbReference type="InterPro" id="IPR021190">
    <property type="entry name" value="Pept_M10A"/>
</dbReference>
<feature type="binding site" evidence="11">
    <location>
        <position position="257"/>
    </location>
    <ligand>
        <name>Ca(2+)</name>
        <dbReference type="ChEBI" id="CHEBI:29108"/>
        <label>3</label>
    </ligand>
</feature>
<dbReference type="GO" id="GO:0031012">
    <property type="term" value="C:extracellular matrix"/>
    <property type="evidence" value="ECO:0007669"/>
    <property type="project" value="InterPro"/>
</dbReference>
<dbReference type="PANTHER" id="PTHR10201:SF272">
    <property type="entry name" value="METALLOENDOPROTEINASE 5-MMP"/>
    <property type="match status" value="1"/>
</dbReference>
<dbReference type="GO" id="GO:0030574">
    <property type="term" value="P:collagen catabolic process"/>
    <property type="evidence" value="ECO:0007669"/>
    <property type="project" value="TreeGrafter"/>
</dbReference>
<protein>
    <recommendedName>
        <fullName evidence="15">Peptidase metallopeptidase domain-containing protein</fullName>
    </recommendedName>
</protein>
<dbReference type="CDD" id="cd04278">
    <property type="entry name" value="ZnMc_MMP"/>
    <property type="match status" value="1"/>
</dbReference>
<keyword evidence="9" id="KW-0325">Glycoprotein</keyword>
<evidence type="ECO:0000256" key="13">
    <source>
        <dbReference type="SAM" id="MobiDB-lite"/>
    </source>
</evidence>
<dbReference type="InterPro" id="IPR036365">
    <property type="entry name" value="PGBD-like_sf"/>
</dbReference>
<organism evidence="16 17">
    <name type="scientific">Papaver atlanticum</name>
    <dbReference type="NCBI Taxonomy" id="357466"/>
    <lineage>
        <taxon>Eukaryota</taxon>
        <taxon>Viridiplantae</taxon>
        <taxon>Streptophyta</taxon>
        <taxon>Embryophyta</taxon>
        <taxon>Tracheophyta</taxon>
        <taxon>Spermatophyta</taxon>
        <taxon>Magnoliopsida</taxon>
        <taxon>Ranunculales</taxon>
        <taxon>Papaveraceae</taxon>
        <taxon>Papaveroideae</taxon>
        <taxon>Papaver</taxon>
    </lineage>
</organism>
<feature type="binding site" evidence="11">
    <location>
        <position position="295"/>
    </location>
    <ligand>
        <name>Zn(2+)</name>
        <dbReference type="ChEBI" id="CHEBI:29105"/>
        <label>2</label>
        <note>catalytic</note>
    </ligand>
</feature>
<dbReference type="GO" id="GO:0030198">
    <property type="term" value="P:extracellular matrix organization"/>
    <property type="evidence" value="ECO:0007669"/>
    <property type="project" value="TreeGrafter"/>
</dbReference>
<dbReference type="PRINTS" id="PR00138">
    <property type="entry name" value="MATRIXIN"/>
</dbReference>
<comment type="cofactor">
    <cofactor evidence="11">
        <name>Zn(2+)</name>
        <dbReference type="ChEBI" id="CHEBI:29105"/>
    </cofactor>
    <text evidence="11">Binds 2 Zn(2+) ions per subunit.</text>
</comment>
<keyword evidence="6 11" id="KW-0862">Zinc</keyword>
<reference evidence="16" key="1">
    <citation type="submission" date="2022-04" db="EMBL/GenBank/DDBJ databases">
        <title>A functionally conserved STORR gene fusion in Papaver species that diverged 16.8 million years ago.</title>
        <authorList>
            <person name="Catania T."/>
        </authorList>
    </citation>
    <scope>NUCLEOTIDE SEQUENCE</scope>
    <source>
        <strain evidence="16">S-188037</strain>
    </source>
</reference>
<evidence type="ECO:0000313" key="17">
    <source>
        <dbReference type="Proteomes" id="UP001202328"/>
    </source>
</evidence>
<dbReference type="SUPFAM" id="SSF47090">
    <property type="entry name" value="PGBD-like"/>
    <property type="match status" value="1"/>
</dbReference>
<evidence type="ECO:0000256" key="11">
    <source>
        <dbReference type="PIRSR" id="PIRSR621190-2"/>
    </source>
</evidence>
<dbReference type="InterPro" id="IPR024079">
    <property type="entry name" value="MetalloPept_cat_dom_sf"/>
</dbReference>
<feature type="chain" id="PRO_5042255114" description="Peptidase metallopeptidase domain-containing protein" evidence="14">
    <location>
        <begin position="22"/>
        <end position="385"/>
    </location>
</feature>
<keyword evidence="3 11" id="KW-0479">Metal-binding</keyword>
<evidence type="ECO:0000259" key="15">
    <source>
        <dbReference type="SMART" id="SM00235"/>
    </source>
</evidence>
<feature type="binding site" evidence="11">
    <location>
        <position position="285"/>
    </location>
    <ligand>
        <name>Zn(2+)</name>
        <dbReference type="ChEBI" id="CHEBI:29105"/>
        <label>2</label>
        <note>catalytic</note>
    </ligand>
</feature>
<dbReference type="InterPro" id="IPR002477">
    <property type="entry name" value="Peptidoglycan-bd-like"/>
</dbReference>
<evidence type="ECO:0000256" key="9">
    <source>
        <dbReference type="ARBA" id="ARBA00023180"/>
    </source>
</evidence>
<feature type="binding site" evidence="11">
    <location>
        <position position="238"/>
    </location>
    <ligand>
        <name>Ca(2+)</name>
        <dbReference type="ChEBI" id="CHEBI:29108"/>
        <label>3</label>
    </ligand>
</feature>
<dbReference type="InterPro" id="IPR033739">
    <property type="entry name" value="M10A_MMP"/>
</dbReference>
<feature type="binding site" evidence="11">
    <location>
        <position position="232"/>
    </location>
    <ligand>
        <name>Zn(2+)</name>
        <dbReference type="ChEBI" id="CHEBI:29105"/>
        <label>1</label>
    </ligand>
</feature>
<dbReference type="InterPro" id="IPR006026">
    <property type="entry name" value="Peptidase_Metallo"/>
</dbReference>
<dbReference type="Pfam" id="PF01471">
    <property type="entry name" value="PG_binding_1"/>
    <property type="match status" value="1"/>
</dbReference>
<feature type="signal peptide" evidence="14">
    <location>
        <begin position="1"/>
        <end position="21"/>
    </location>
</feature>
<evidence type="ECO:0000256" key="2">
    <source>
        <dbReference type="ARBA" id="ARBA00022670"/>
    </source>
</evidence>
<dbReference type="AlphaFoldDB" id="A0AAD4XCE8"/>
<feature type="short sequence motif" description="Cysteine switch" evidence="12">
    <location>
        <begin position="122"/>
        <end position="158"/>
    </location>
</feature>
<evidence type="ECO:0000256" key="8">
    <source>
        <dbReference type="ARBA" id="ARBA00023145"/>
    </source>
</evidence>
<feature type="binding site" evidence="11">
    <location>
        <position position="237"/>
    </location>
    <ligand>
        <name>Ca(2+)</name>
        <dbReference type="ChEBI" id="CHEBI:29108"/>
        <label>3</label>
    </ligand>
</feature>
<dbReference type="EMBL" id="JAJJMB010012081">
    <property type="protein sequence ID" value="KAI3891012.1"/>
    <property type="molecule type" value="Genomic_DNA"/>
</dbReference>
<keyword evidence="11" id="KW-0106">Calcium</keyword>
<feature type="region of interest" description="Disordered" evidence="13">
    <location>
        <begin position="338"/>
        <end position="358"/>
    </location>
</feature>
<dbReference type="SMART" id="SM00235">
    <property type="entry name" value="ZnMc"/>
    <property type="match status" value="1"/>
</dbReference>
<accession>A0AAD4XCE8</accession>
<evidence type="ECO:0000256" key="14">
    <source>
        <dbReference type="SAM" id="SignalP"/>
    </source>
</evidence>
<dbReference type="Pfam" id="PF00413">
    <property type="entry name" value="Peptidase_M10"/>
    <property type="match status" value="1"/>
</dbReference>
<feature type="binding site" evidence="11">
    <location>
        <position position="260"/>
    </location>
    <ligand>
        <name>Ca(2+)</name>
        <dbReference type="ChEBI" id="CHEBI:29108"/>
        <label>3</label>
    </ligand>
</feature>
<name>A0AAD4XCE8_9MAGN</name>
<keyword evidence="4 14" id="KW-0732">Signal</keyword>
<evidence type="ECO:0000256" key="12">
    <source>
        <dbReference type="PIRSR" id="PIRSR621190-5"/>
    </source>
</evidence>
<feature type="binding site" evidence="11">
    <location>
        <position position="245"/>
    </location>
    <ligand>
        <name>Zn(2+)</name>
        <dbReference type="ChEBI" id="CHEBI:29105"/>
        <label>1</label>
    </ligand>
</feature>
<dbReference type="GO" id="GO:0004222">
    <property type="term" value="F:metalloendopeptidase activity"/>
    <property type="evidence" value="ECO:0007669"/>
    <property type="project" value="InterPro"/>
</dbReference>
<dbReference type="Gene3D" id="3.40.390.10">
    <property type="entry name" value="Collagenase (Catalytic Domain)"/>
    <property type="match status" value="1"/>
</dbReference>
<feature type="binding site" evidence="11">
    <location>
        <position position="230"/>
    </location>
    <ligand>
        <name>Zn(2+)</name>
        <dbReference type="ChEBI" id="CHEBI:29105"/>
        <label>1</label>
    </ligand>
</feature>
<keyword evidence="2" id="KW-0645">Protease</keyword>
<evidence type="ECO:0000256" key="5">
    <source>
        <dbReference type="ARBA" id="ARBA00022801"/>
    </source>
</evidence>
<keyword evidence="5" id="KW-0378">Hydrolase</keyword>
<dbReference type="PANTHER" id="PTHR10201">
    <property type="entry name" value="MATRIX METALLOPROTEINASE"/>
    <property type="match status" value="1"/>
</dbReference>
<evidence type="ECO:0000256" key="1">
    <source>
        <dbReference type="ARBA" id="ARBA00009614"/>
    </source>
</evidence>
<feature type="binding site" evidence="11">
    <location>
        <position position="303"/>
    </location>
    <ligand>
        <name>Zn(2+)</name>
        <dbReference type="ChEBI" id="CHEBI:29105"/>
        <label>2</label>
        <note>catalytic</note>
    </ligand>
</feature>
<keyword evidence="17" id="KW-1185">Reference proteome</keyword>
<dbReference type="GO" id="GO:0006508">
    <property type="term" value="P:proteolysis"/>
    <property type="evidence" value="ECO:0007669"/>
    <property type="project" value="UniProtKB-KW"/>
</dbReference>
<feature type="binding site" description="in inhibited form" evidence="11">
    <location>
        <position position="124"/>
    </location>
    <ligand>
        <name>Zn(2+)</name>
        <dbReference type="ChEBI" id="CHEBI:29105"/>
        <label>2</label>
        <note>catalytic</note>
    </ligand>
</feature>
<dbReference type="InterPro" id="IPR001818">
    <property type="entry name" value="Pept_M10_metallopeptidase"/>
</dbReference>
<dbReference type="FunFam" id="3.40.390.10:FF:000018">
    <property type="entry name" value="Metalloendoproteinase 1"/>
    <property type="match status" value="1"/>
</dbReference>
<evidence type="ECO:0000256" key="3">
    <source>
        <dbReference type="ARBA" id="ARBA00022723"/>
    </source>
</evidence>
<feature type="compositionally biased region" description="Polar residues" evidence="13">
    <location>
        <begin position="338"/>
        <end position="348"/>
    </location>
</feature>
<feature type="domain" description="Peptidase metallopeptidase" evidence="15">
    <location>
        <begin position="166"/>
        <end position="330"/>
    </location>
</feature>
<dbReference type="GO" id="GO:0008270">
    <property type="term" value="F:zinc ion binding"/>
    <property type="evidence" value="ECO:0007669"/>
    <property type="project" value="InterPro"/>
</dbReference>
<gene>
    <name evidence="16" type="ORF">MKW98_007317</name>
</gene>
<feature type="binding site" evidence="11">
    <location>
        <position position="260"/>
    </location>
    <ligand>
        <name>Ca(2+)</name>
        <dbReference type="ChEBI" id="CHEBI:29108"/>
        <label>1</label>
    </ligand>
</feature>
<feature type="binding site" evidence="11">
    <location>
        <position position="289"/>
    </location>
    <ligand>
        <name>Zn(2+)</name>
        <dbReference type="ChEBI" id="CHEBI:29105"/>
        <label>2</label>
        <note>catalytic</note>
    </ligand>
</feature>
<proteinExistence type="inferred from homology"/>
<evidence type="ECO:0000313" key="16">
    <source>
        <dbReference type="EMBL" id="KAI3891012.1"/>
    </source>
</evidence>
<evidence type="ECO:0000256" key="10">
    <source>
        <dbReference type="PIRSR" id="PIRSR621190-1"/>
    </source>
</evidence>
<feature type="active site" evidence="10">
    <location>
        <position position="286"/>
    </location>
</feature>